<dbReference type="Gene3D" id="3.50.50.60">
    <property type="entry name" value="FAD/NAD(P)-binding domain"/>
    <property type="match status" value="1"/>
</dbReference>
<evidence type="ECO:0000313" key="4">
    <source>
        <dbReference type="Proteomes" id="UP000697710"/>
    </source>
</evidence>
<dbReference type="AlphaFoldDB" id="A0A956M2T4"/>
<dbReference type="InterPro" id="IPR006076">
    <property type="entry name" value="FAD-dep_OxRdtase"/>
</dbReference>
<proteinExistence type="predicted"/>
<organism evidence="3 4">
    <name type="scientific">Eiseniibacteriota bacterium</name>
    <dbReference type="NCBI Taxonomy" id="2212470"/>
    <lineage>
        <taxon>Bacteria</taxon>
        <taxon>Candidatus Eiseniibacteriota</taxon>
    </lineage>
</organism>
<reference evidence="3" key="2">
    <citation type="journal article" date="2021" name="Microbiome">
        <title>Successional dynamics and alternative stable states in a saline activated sludge microbial community over 9 years.</title>
        <authorList>
            <person name="Wang Y."/>
            <person name="Ye J."/>
            <person name="Ju F."/>
            <person name="Liu L."/>
            <person name="Boyd J.A."/>
            <person name="Deng Y."/>
            <person name="Parks D.H."/>
            <person name="Jiang X."/>
            <person name="Yin X."/>
            <person name="Woodcroft B.J."/>
            <person name="Tyson G.W."/>
            <person name="Hugenholtz P."/>
            <person name="Polz M.F."/>
            <person name="Zhang T."/>
        </authorList>
    </citation>
    <scope>NUCLEOTIDE SEQUENCE</scope>
    <source>
        <strain evidence="3">HKST-UBA01</strain>
    </source>
</reference>
<protein>
    <submittedName>
        <fullName evidence="3">FAD-binding oxidoreductase</fullName>
    </submittedName>
</protein>
<name>A0A956M2T4_UNCEI</name>
<sequence length="108" mass="11632">QFGVTHREVDPGVLGKMLARIRRFMPAALELNAIRIWTGFRAATPDNLPYIGPVPDQPGVFAATGHEGLGITEAPGTARLIGDMILGRRSSIPPEPYLPARLHPAASR</sequence>
<feature type="domain" description="FAD dependent oxidoreductase" evidence="2">
    <location>
        <begin position="5"/>
        <end position="84"/>
    </location>
</feature>
<dbReference type="Gene3D" id="3.30.9.10">
    <property type="entry name" value="D-Amino Acid Oxidase, subunit A, domain 2"/>
    <property type="match status" value="1"/>
</dbReference>
<dbReference type="PANTHER" id="PTHR13847">
    <property type="entry name" value="SARCOSINE DEHYDROGENASE-RELATED"/>
    <property type="match status" value="1"/>
</dbReference>
<evidence type="ECO:0000259" key="2">
    <source>
        <dbReference type="Pfam" id="PF01266"/>
    </source>
</evidence>
<comment type="caution">
    <text evidence="3">The sequence shown here is derived from an EMBL/GenBank/DDBJ whole genome shotgun (WGS) entry which is preliminary data.</text>
</comment>
<evidence type="ECO:0000256" key="1">
    <source>
        <dbReference type="ARBA" id="ARBA00023002"/>
    </source>
</evidence>
<feature type="non-terminal residue" evidence="3">
    <location>
        <position position="1"/>
    </location>
</feature>
<dbReference type="Proteomes" id="UP000697710">
    <property type="component" value="Unassembled WGS sequence"/>
</dbReference>
<dbReference type="EMBL" id="JAGQHR010000764">
    <property type="protein sequence ID" value="MCA9729602.1"/>
    <property type="molecule type" value="Genomic_DNA"/>
</dbReference>
<evidence type="ECO:0000313" key="3">
    <source>
        <dbReference type="EMBL" id="MCA9729602.1"/>
    </source>
</evidence>
<accession>A0A956M2T4</accession>
<reference evidence="3" key="1">
    <citation type="submission" date="2020-04" db="EMBL/GenBank/DDBJ databases">
        <authorList>
            <person name="Zhang T."/>
        </authorList>
    </citation>
    <scope>NUCLEOTIDE SEQUENCE</scope>
    <source>
        <strain evidence="3">HKST-UBA01</strain>
    </source>
</reference>
<dbReference type="Pfam" id="PF01266">
    <property type="entry name" value="DAO"/>
    <property type="match status" value="1"/>
</dbReference>
<dbReference type="GO" id="GO:0016491">
    <property type="term" value="F:oxidoreductase activity"/>
    <property type="evidence" value="ECO:0007669"/>
    <property type="project" value="UniProtKB-KW"/>
</dbReference>
<keyword evidence="1" id="KW-0560">Oxidoreductase</keyword>
<dbReference type="SUPFAM" id="SSF51905">
    <property type="entry name" value="FAD/NAD(P)-binding domain"/>
    <property type="match status" value="1"/>
</dbReference>
<dbReference type="PANTHER" id="PTHR13847:SF287">
    <property type="entry name" value="FAD-DEPENDENT OXIDOREDUCTASE DOMAIN-CONTAINING PROTEIN 1"/>
    <property type="match status" value="1"/>
</dbReference>
<dbReference type="InterPro" id="IPR036188">
    <property type="entry name" value="FAD/NAD-bd_sf"/>
</dbReference>
<dbReference type="GO" id="GO:0005737">
    <property type="term" value="C:cytoplasm"/>
    <property type="evidence" value="ECO:0007669"/>
    <property type="project" value="TreeGrafter"/>
</dbReference>
<gene>
    <name evidence="3" type="ORF">KC729_18080</name>
</gene>